<feature type="compositionally biased region" description="Basic and acidic residues" evidence="1">
    <location>
        <begin position="10"/>
        <end position="26"/>
    </location>
</feature>
<name>A0A0P7ULE1_SCLFO</name>
<comment type="caution">
    <text evidence="2">The sequence shown here is derived from an EMBL/GenBank/DDBJ whole genome shotgun (WGS) entry which is preliminary data.</text>
</comment>
<dbReference type="AlphaFoldDB" id="A0A0P7ULE1"/>
<feature type="region of interest" description="Disordered" evidence="1">
    <location>
        <begin position="1"/>
        <end position="63"/>
    </location>
</feature>
<sequence length="149" mass="16412">MAIEAPPFHRSTERRGEQRSGGERKGKEKKGKERKGREGKGRRDVAPAEAQVKASSSSSSSNAAAMVTMRDVGYLLVPVLILARSSLQGDLKSGKEADGAGNFMEDEQWLSTISQYSRKIKHWNRFRDVSARAAGSCRTRGKPLVAHFH</sequence>
<evidence type="ECO:0000313" key="2">
    <source>
        <dbReference type="EMBL" id="KPP75206.1"/>
    </source>
</evidence>
<feature type="compositionally biased region" description="Basic and acidic residues" evidence="1">
    <location>
        <begin position="35"/>
        <end position="46"/>
    </location>
</feature>
<gene>
    <name evidence="2" type="ORF">Z043_105575</name>
</gene>
<dbReference type="EMBL" id="JARO02001523">
    <property type="protein sequence ID" value="KPP75206.1"/>
    <property type="molecule type" value="Genomic_DNA"/>
</dbReference>
<accession>A0A0P7ULE1</accession>
<proteinExistence type="predicted"/>
<evidence type="ECO:0000313" key="3">
    <source>
        <dbReference type="Proteomes" id="UP000034805"/>
    </source>
</evidence>
<dbReference type="Proteomes" id="UP000034805">
    <property type="component" value="Unassembled WGS sequence"/>
</dbReference>
<reference evidence="2 3" key="1">
    <citation type="submission" date="2015-08" db="EMBL/GenBank/DDBJ databases">
        <title>The genome of the Asian arowana (Scleropages formosus).</title>
        <authorList>
            <person name="Tan M.H."/>
            <person name="Gan H.M."/>
            <person name="Croft L.J."/>
            <person name="Austin C.M."/>
        </authorList>
    </citation>
    <scope>NUCLEOTIDE SEQUENCE [LARGE SCALE GENOMIC DNA]</scope>
    <source>
        <strain evidence="2">Aro1</strain>
    </source>
</reference>
<evidence type="ECO:0000256" key="1">
    <source>
        <dbReference type="SAM" id="MobiDB-lite"/>
    </source>
</evidence>
<feature type="compositionally biased region" description="Low complexity" evidence="1">
    <location>
        <begin position="54"/>
        <end position="63"/>
    </location>
</feature>
<protein>
    <submittedName>
        <fullName evidence="2">Uncharacterized protein</fullName>
    </submittedName>
</protein>
<organism evidence="2 3">
    <name type="scientific">Scleropages formosus</name>
    <name type="common">Asian bonytongue</name>
    <name type="synonym">Osteoglossum formosum</name>
    <dbReference type="NCBI Taxonomy" id="113540"/>
    <lineage>
        <taxon>Eukaryota</taxon>
        <taxon>Metazoa</taxon>
        <taxon>Chordata</taxon>
        <taxon>Craniata</taxon>
        <taxon>Vertebrata</taxon>
        <taxon>Euteleostomi</taxon>
        <taxon>Actinopterygii</taxon>
        <taxon>Neopterygii</taxon>
        <taxon>Teleostei</taxon>
        <taxon>Osteoglossocephala</taxon>
        <taxon>Osteoglossomorpha</taxon>
        <taxon>Osteoglossiformes</taxon>
        <taxon>Osteoglossidae</taxon>
        <taxon>Scleropages</taxon>
    </lineage>
</organism>